<feature type="compositionally biased region" description="Basic and acidic residues" evidence="8">
    <location>
        <begin position="171"/>
        <end position="196"/>
    </location>
</feature>
<evidence type="ECO:0000256" key="2">
    <source>
        <dbReference type="ARBA" id="ARBA00022679"/>
    </source>
</evidence>
<name>A0AA97LYL1_9ACTN</name>
<dbReference type="InterPro" id="IPR029044">
    <property type="entry name" value="Nucleotide-diphossugar_trans"/>
</dbReference>
<dbReference type="InterPro" id="IPR013482">
    <property type="entry name" value="Molybde_CF_guanTrfase"/>
</dbReference>
<dbReference type="PANTHER" id="PTHR19136:SF81">
    <property type="entry name" value="MOLYBDENUM COFACTOR GUANYLYLTRANSFERASE"/>
    <property type="match status" value="1"/>
</dbReference>
<dbReference type="SUPFAM" id="SSF53448">
    <property type="entry name" value="Nucleotide-diphospho-sugar transferases"/>
    <property type="match status" value="1"/>
</dbReference>
<evidence type="ECO:0000313" key="10">
    <source>
        <dbReference type="EMBL" id="UOE20494.1"/>
    </source>
</evidence>
<dbReference type="KEGG" id="thao:NI17_004510"/>
<keyword evidence="2" id="KW-0808">Transferase</keyword>
<dbReference type="CDD" id="cd02503">
    <property type="entry name" value="MobA"/>
    <property type="match status" value="1"/>
</dbReference>
<keyword evidence="11" id="KW-1185">Reference proteome</keyword>
<dbReference type="GO" id="GO:0005525">
    <property type="term" value="F:GTP binding"/>
    <property type="evidence" value="ECO:0007669"/>
    <property type="project" value="UniProtKB-KW"/>
</dbReference>
<dbReference type="Pfam" id="PF12804">
    <property type="entry name" value="NTP_transf_3"/>
    <property type="match status" value="1"/>
</dbReference>
<keyword evidence="7" id="KW-0501">Molybdenum cofactor biosynthesis</keyword>
<dbReference type="EMBL" id="CP063196">
    <property type="protein sequence ID" value="UOE20494.1"/>
    <property type="molecule type" value="Genomic_DNA"/>
</dbReference>
<evidence type="ECO:0000313" key="11">
    <source>
        <dbReference type="Proteomes" id="UP000265719"/>
    </source>
</evidence>
<dbReference type="InterPro" id="IPR025877">
    <property type="entry name" value="MobA-like_NTP_Trfase"/>
</dbReference>
<evidence type="ECO:0000256" key="6">
    <source>
        <dbReference type="ARBA" id="ARBA00023134"/>
    </source>
</evidence>
<evidence type="ECO:0000256" key="7">
    <source>
        <dbReference type="ARBA" id="ARBA00023150"/>
    </source>
</evidence>
<evidence type="ECO:0000256" key="4">
    <source>
        <dbReference type="ARBA" id="ARBA00022741"/>
    </source>
</evidence>
<evidence type="ECO:0000256" key="1">
    <source>
        <dbReference type="ARBA" id="ARBA00022490"/>
    </source>
</evidence>
<dbReference type="Proteomes" id="UP000265719">
    <property type="component" value="Chromosome"/>
</dbReference>
<feature type="domain" description="MobA-like NTP transferase" evidence="9">
    <location>
        <begin position="15"/>
        <end position="163"/>
    </location>
</feature>
<feature type="region of interest" description="Disordered" evidence="8">
    <location>
        <begin position="171"/>
        <end position="203"/>
    </location>
</feature>
<dbReference type="AlphaFoldDB" id="A0AA97LYL1"/>
<accession>A0AA97LYL1</accession>
<protein>
    <submittedName>
        <fullName evidence="10">Molybdenum cofactor guanylyltransferase</fullName>
    </submittedName>
</protein>
<keyword evidence="5" id="KW-0460">Magnesium</keyword>
<dbReference type="GO" id="GO:0006777">
    <property type="term" value="P:Mo-molybdopterin cofactor biosynthetic process"/>
    <property type="evidence" value="ECO:0007669"/>
    <property type="project" value="UniProtKB-KW"/>
</dbReference>
<evidence type="ECO:0000256" key="8">
    <source>
        <dbReference type="SAM" id="MobiDB-lite"/>
    </source>
</evidence>
<evidence type="ECO:0000259" key="9">
    <source>
        <dbReference type="Pfam" id="PF12804"/>
    </source>
</evidence>
<keyword evidence="10" id="KW-0548">Nucleotidyltransferase</keyword>
<dbReference type="GO" id="GO:0016779">
    <property type="term" value="F:nucleotidyltransferase activity"/>
    <property type="evidence" value="ECO:0007669"/>
    <property type="project" value="UniProtKB-KW"/>
</dbReference>
<dbReference type="PANTHER" id="PTHR19136">
    <property type="entry name" value="MOLYBDENUM COFACTOR GUANYLYLTRANSFERASE"/>
    <property type="match status" value="1"/>
</dbReference>
<sequence>MGAHHGRRGVDGYDAVVLAGGAARRLGGVDKPGLDVGGRTMLERVAEAVRDAALLVVVGPPRPRPAARYVREDPPGAGPLPALRTGLAEVGSPWFALLAADMPFLDGEAVAALRRAAAVGDGAVLVDAEGRPQWLAGLWRTAAVRAALADYSGRSLRGLLAPLDPAEVLRPEAARDCDTPEELARAREAGDSEPRGRLGPGGS</sequence>
<organism evidence="10 11">
    <name type="scientific">Thermobifida halotolerans</name>
    <dbReference type="NCBI Taxonomy" id="483545"/>
    <lineage>
        <taxon>Bacteria</taxon>
        <taxon>Bacillati</taxon>
        <taxon>Actinomycetota</taxon>
        <taxon>Actinomycetes</taxon>
        <taxon>Streptosporangiales</taxon>
        <taxon>Nocardiopsidaceae</taxon>
        <taxon>Thermobifida</taxon>
    </lineage>
</organism>
<gene>
    <name evidence="10" type="ORF">NI17_004510</name>
</gene>
<keyword evidence="3" id="KW-0479">Metal-binding</keyword>
<keyword evidence="1" id="KW-0963">Cytoplasm</keyword>
<keyword evidence="6" id="KW-0342">GTP-binding</keyword>
<evidence type="ECO:0000256" key="5">
    <source>
        <dbReference type="ARBA" id="ARBA00022842"/>
    </source>
</evidence>
<evidence type="ECO:0000256" key="3">
    <source>
        <dbReference type="ARBA" id="ARBA00022723"/>
    </source>
</evidence>
<dbReference type="GO" id="GO:0046872">
    <property type="term" value="F:metal ion binding"/>
    <property type="evidence" value="ECO:0007669"/>
    <property type="project" value="UniProtKB-KW"/>
</dbReference>
<proteinExistence type="predicted"/>
<keyword evidence="4" id="KW-0547">Nucleotide-binding</keyword>
<dbReference type="Gene3D" id="3.90.550.10">
    <property type="entry name" value="Spore Coat Polysaccharide Biosynthesis Protein SpsA, Chain A"/>
    <property type="match status" value="1"/>
</dbReference>
<reference evidence="10" key="1">
    <citation type="submission" date="2020-10" db="EMBL/GenBank/DDBJ databases">
        <title>De novo genome project of the cellulose decomposer Thermobifida halotolerans type strain.</title>
        <authorList>
            <person name="Nagy I."/>
            <person name="Horvath B."/>
            <person name="Kukolya J."/>
            <person name="Nagy I."/>
            <person name="Orsini M."/>
        </authorList>
    </citation>
    <scope>NUCLEOTIDE SEQUENCE</scope>
    <source>
        <strain evidence="10">DSM 44931</strain>
    </source>
</reference>